<evidence type="ECO:0000256" key="1">
    <source>
        <dbReference type="ARBA" id="ARBA00004571"/>
    </source>
</evidence>
<feature type="domain" description="TonB-dependent receptor plug" evidence="9">
    <location>
        <begin position="142"/>
        <end position="249"/>
    </location>
</feature>
<dbReference type="Pfam" id="PF07715">
    <property type="entry name" value="Plug"/>
    <property type="match status" value="1"/>
</dbReference>
<sequence>MVRLLFTRNSRKLWQQCGIPVFLLAATLPAAPAIASFHEIPVFFQQPATVKITGQVVDAQDHSPLVGVTIAVKGTSQGTTTDVNGRFTLSAPAGSTLAITYVGYELKEQTVTDGGAAITIALSKNSKSLNEIVVVSYGTQKQRNITGSISTVNAKEMEDMPVGQFAQKLQGKVPGVQINQSTGRPGQGMSFRIRGAASLNAGNGPLFVVDGQPLVGDINNINPDEIENFSVLKDASATSLYGSRAANGVVLITTKQARLGQTRVQLNAYYGVQQVPQRGRPDVMNGREFAEFKKAYYEDKIRYENWTDPATGLAEVPDEFRNPEQYGEGTDWFNTLIRSAPVQNYSVSVSSGTEKFSSSIVAGYFNQEGILYNTGYQRYSFRANNEFRPNDRLKLGFNIAPTQMREHNTRANTDGYWQIIQAATMTTPLKPAINPDGSLPLTATSTGMFPNPNWYRVLQEKLDDFKTNRLLGNVYAELELLRGLKFRTHADVDLGGETHNNFVPSTSVGQVFVAPPQKATGTYGTVNYNSWLNENILSYNTVIGKAHSIDALVGYTAQQFRADSSYINGTDFPDDDIHWLSNAATKTAASSYTSVWSLVSMIGRLNYAYKDKYLLSGAVRRDGSSRFGADRKWGWFPSVSAGWVASEEPFLEALPVVSFLKLRASYGLTGNNNIGNYNSIARIGVTNYVFGNSLSAGKSITELGNPDLGWETTKQFDAGLDIGLFDDRIYFTYDYYRKVTDGMLYSVELPRASGFSSVKYNIGKFNFWGHEFGISSRNLTGALKWNTDLNVTIARNKVMQLGTNNTPIGGYAEQGDYWRTEVGRPMGQFYGYVFDGVYMTQQELASQPKHASSDVGTVRMKDTNGDKEVNINDRTFIGDPTPKFIFGISNDFRYKRFDLNFVISGAVGGKIMDVSYEMTQNLDAVFNVRKAMANHWRSEQDPGNGLVPRTKDGTTALYRFTNDSWVFDGTYATLKNITLGYTLPFRNLKYIKDLRVYGSIQQALVLTKYRGMNPEVSANGLDGLRQGVDNTAYPVPRTFSMGVNVNF</sequence>
<dbReference type="NCBIfam" id="TIGR04056">
    <property type="entry name" value="OMP_RagA_SusC"/>
    <property type="match status" value="1"/>
</dbReference>
<dbReference type="Gene3D" id="2.170.130.10">
    <property type="entry name" value="TonB-dependent receptor, plug domain"/>
    <property type="match status" value="1"/>
</dbReference>
<accession>A0A5B2VPM7</accession>
<evidence type="ECO:0000313" key="10">
    <source>
        <dbReference type="EMBL" id="KAA2240242.1"/>
    </source>
</evidence>
<dbReference type="FunFam" id="2.170.130.10:FF:000008">
    <property type="entry name" value="SusC/RagA family TonB-linked outer membrane protein"/>
    <property type="match status" value="1"/>
</dbReference>
<evidence type="ECO:0000256" key="8">
    <source>
        <dbReference type="SAM" id="SignalP"/>
    </source>
</evidence>
<evidence type="ECO:0000256" key="3">
    <source>
        <dbReference type="ARBA" id="ARBA00022452"/>
    </source>
</evidence>
<reference evidence="10 11" key="2">
    <citation type="submission" date="2019-09" db="EMBL/GenBank/DDBJ databases">
        <authorList>
            <person name="Jin C."/>
        </authorList>
    </citation>
    <scope>NUCLEOTIDE SEQUENCE [LARGE SCALE GENOMIC DNA]</scope>
    <source>
        <strain evidence="10 11">BN140078</strain>
    </source>
</reference>
<feature type="chain" id="PRO_5023143577" evidence="8">
    <location>
        <begin position="36"/>
        <end position="1047"/>
    </location>
</feature>
<comment type="subcellular location">
    <subcellularLocation>
        <location evidence="1 7">Cell outer membrane</location>
        <topology evidence="1 7">Multi-pass membrane protein</topology>
    </subcellularLocation>
</comment>
<keyword evidence="10" id="KW-0675">Receptor</keyword>
<dbReference type="EMBL" id="VUOC01000004">
    <property type="protein sequence ID" value="KAA2240242.1"/>
    <property type="molecule type" value="Genomic_DNA"/>
</dbReference>
<dbReference type="InterPro" id="IPR012910">
    <property type="entry name" value="Plug_dom"/>
</dbReference>
<evidence type="ECO:0000313" key="11">
    <source>
        <dbReference type="Proteomes" id="UP000324611"/>
    </source>
</evidence>
<dbReference type="NCBIfam" id="TIGR04057">
    <property type="entry name" value="SusC_RagA_signa"/>
    <property type="match status" value="1"/>
</dbReference>
<keyword evidence="5 7" id="KW-0472">Membrane</keyword>
<evidence type="ECO:0000256" key="2">
    <source>
        <dbReference type="ARBA" id="ARBA00022448"/>
    </source>
</evidence>
<feature type="signal peptide" evidence="8">
    <location>
        <begin position="1"/>
        <end position="35"/>
    </location>
</feature>
<dbReference type="InterPro" id="IPR023997">
    <property type="entry name" value="TonB-dep_OMP_SusC/RagA_CS"/>
</dbReference>
<comment type="similarity">
    <text evidence="7">Belongs to the TonB-dependent receptor family.</text>
</comment>
<proteinExistence type="inferred from homology"/>
<keyword evidence="11" id="KW-1185">Reference proteome</keyword>
<protein>
    <submittedName>
        <fullName evidence="10">TonB-dependent receptor</fullName>
    </submittedName>
</protein>
<dbReference type="InterPro" id="IPR039426">
    <property type="entry name" value="TonB-dep_rcpt-like"/>
</dbReference>
<dbReference type="GO" id="GO:0009279">
    <property type="term" value="C:cell outer membrane"/>
    <property type="evidence" value="ECO:0007669"/>
    <property type="project" value="UniProtKB-SubCell"/>
</dbReference>
<evidence type="ECO:0000256" key="5">
    <source>
        <dbReference type="ARBA" id="ARBA00023136"/>
    </source>
</evidence>
<dbReference type="SUPFAM" id="SSF49464">
    <property type="entry name" value="Carboxypeptidase regulatory domain-like"/>
    <property type="match status" value="1"/>
</dbReference>
<organism evidence="10 11">
    <name type="scientific">Chitinophaga agrisoli</name>
    <dbReference type="NCBI Taxonomy" id="2607653"/>
    <lineage>
        <taxon>Bacteria</taxon>
        <taxon>Pseudomonadati</taxon>
        <taxon>Bacteroidota</taxon>
        <taxon>Chitinophagia</taxon>
        <taxon>Chitinophagales</taxon>
        <taxon>Chitinophagaceae</taxon>
        <taxon>Chitinophaga</taxon>
    </lineage>
</organism>
<dbReference type="InterPro" id="IPR037066">
    <property type="entry name" value="Plug_dom_sf"/>
</dbReference>
<comment type="caution">
    <text evidence="10">The sequence shown here is derived from an EMBL/GenBank/DDBJ whole genome shotgun (WGS) entry which is preliminary data.</text>
</comment>
<keyword evidence="6 7" id="KW-0998">Cell outer membrane</keyword>
<dbReference type="Proteomes" id="UP000324611">
    <property type="component" value="Unassembled WGS sequence"/>
</dbReference>
<reference evidence="10 11" key="1">
    <citation type="submission" date="2019-09" db="EMBL/GenBank/DDBJ databases">
        <title>Chitinophaga ginsengihumi sp. nov., isolated from soil of ginseng rhizosphere.</title>
        <authorList>
            <person name="Lee J."/>
        </authorList>
    </citation>
    <scope>NUCLEOTIDE SEQUENCE [LARGE SCALE GENOMIC DNA]</scope>
    <source>
        <strain evidence="10 11">BN140078</strain>
    </source>
</reference>
<dbReference type="PROSITE" id="PS52016">
    <property type="entry name" value="TONB_DEPENDENT_REC_3"/>
    <property type="match status" value="1"/>
</dbReference>
<evidence type="ECO:0000256" key="6">
    <source>
        <dbReference type="ARBA" id="ARBA00023237"/>
    </source>
</evidence>
<dbReference type="InterPro" id="IPR008969">
    <property type="entry name" value="CarboxyPept-like_regulatory"/>
</dbReference>
<keyword evidence="2 7" id="KW-0813">Transport</keyword>
<gene>
    <name evidence="10" type="ORF">F0L74_29190</name>
</gene>
<dbReference type="Pfam" id="PF13715">
    <property type="entry name" value="CarbopepD_reg_2"/>
    <property type="match status" value="1"/>
</dbReference>
<dbReference type="InterPro" id="IPR036942">
    <property type="entry name" value="Beta-barrel_TonB_sf"/>
</dbReference>
<dbReference type="AlphaFoldDB" id="A0A5B2VPM7"/>
<keyword evidence="3 7" id="KW-1134">Transmembrane beta strand</keyword>
<dbReference type="Gene3D" id="2.40.170.20">
    <property type="entry name" value="TonB-dependent receptor, beta-barrel domain"/>
    <property type="match status" value="1"/>
</dbReference>
<keyword evidence="8" id="KW-0732">Signal</keyword>
<dbReference type="InterPro" id="IPR023996">
    <property type="entry name" value="TonB-dep_OMP_SusC/RagA"/>
</dbReference>
<evidence type="ECO:0000256" key="4">
    <source>
        <dbReference type="ARBA" id="ARBA00022692"/>
    </source>
</evidence>
<evidence type="ECO:0000256" key="7">
    <source>
        <dbReference type="PROSITE-ProRule" id="PRU01360"/>
    </source>
</evidence>
<dbReference type="RefSeq" id="WP_149841420.1">
    <property type="nucleotide sequence ID" value="NZ_VUOC01000004.1"/>
</dbReference>
<name>A0A5B2VPM7_9BACT</name>
<dbReference type="Gene3D" id="2.60.40.1120">
    <property type="entry name" value="Carboxypeptidase-like, regulatory domain"/>
    <property type="match status" value="1"/>
</dbReference>
<evidence type="ECO:0000259" key="9">
    <source>
        <dbReference type="Pfam" id="PF07715"/>
    </source>
</evidence>
<keyword evidence="4 7" id="KW-0812">Transmembrane</keyword>
<dbReference type="SUPFAM" id="SSF56935">
    <property type="entry name" value="Porins"/>
    <property type="match status" value="1"/>
</dbReference>